<comment type="function">
    <text evidence="8">This protein is part of the stalk that links CF(0) to CF(1). It either transmits conformational changes from CF(0) to CF(1) or is implicated in proton conduction.</text>
</comment>
<proteinExistence type="inferred from homology"/>
<dbReference type="HAMAP" id="MF_01416">
    <property type="entry name" value="ATP_synth_delta_bact"/>
    <property type="match status" value="1"/>
</dbReference>
<name>A0A939EJL3_9HYPH</name>
<keyword evidence="4 8" id="KW-0406">Ion transport</keyword>
<dbReference type="EMBL" id="JAEKJZ010000005">
    <property type="protein sequence ID" value="MBN9672864.1"/>
    <property type="molecule type" value="Genomic_DNA"/>
</dbReference>
<keyword evidence="8" id="KW-1003">Cell membrane</keyword>
<keyword evidence="3 8" id="KW-0375">Hydrogen ion transport</keyword>
<dbReference type="NCBIfam" id="NF004406">
    <property type="entry name" value="PRK05758.3-2"/>
    <property type="match status" value="1"/>
</dbReference>
<dbReference type="InterPro" id="IPR000711">
    <property type="entry name" value="ATPase_OSCP/dsu"/>
</dbReference>
<dbReference type="NCBIfam" id="TIGR01145">
    <property type="entry name" value="ATP_synt_delta"/>
    <property type="match status" value="1"/>
</dbReference>
<comment type="similarity">
    <text evidence="8">Belongs to the ATPase delta chain family.</text>
</comment>
<evidence type="ECO:0000256" key="7">
    <source>
        <dbReference type="ARBA" id="ARBA00023310"/>
    </source>
</evidence>
<dbReference type="Proteomes" id="UP000664096">
    <property type="component" value="Unassembled WGS sequence"/>
</dbReference>
<sequence length="186" mass="19552">MTDNVSLVSGVAQRYASALLDLAEGEGATADVERDLTAFEGMLAESEDLVRLVNSPVFSVEEQLAALTALLEKAGISGLAANFVKLAAKNRRLFVLPGMIKAFRVLLAEKRGEETAEVTTAAPLSDEHVAALKEALAASLGKTVNIAAKVDPALIGGLVVKVGSRMIDTSLRTKLNSLKFAMKEVG</sequence>
<accession>A0A939EJL3</accession>
<keyword evidence="2 8" id="KW-0813">Transport</keyword>
<comment type="subcellular location">
    <subcellularLocation>
        <location evidence="8">Cell membrane</location>
        <topology evidence="8">Peripheral membrane protein</topology>
    </subcellularLocation>
    <subcellularLocation>
        <location evidence="1">Membrane</location>
    </subcellularLocation>
</comment>
<dbReference type="PRINTS" id="PR00125">
    <property type="entry name" value="ATPASEDELTA"/>
</dbReference>
<evidence type="ECO:0000256" key="1">
    <source>
        <dbReference type="ARBA" id="ARBA00004370"/>
    </source>
</evidence>
<dbReference type="AlphaFoldDB" id="A0A939EJL3"/>
<evidence type="ECO:0000313" key="9">
    <source>
        <dbReference type="EMBL" id="MBN9672864.1"/>
    </source>
</evidence>
<dbReference type="GO" id="GO:0046933">
    <property type="term" value="F:proton-transporting ATP synthase activity, rotational mechanism"/>
    <property type="evidence" value="ECO:0007669"/>
    <property type="project" value="UniProtKB-UniRule"/>
</dbReference>
<comment type="caution">
    <text evidence="9">The sequence shown here is derived from an EMBL/GenBank/DDBJ whole genome shotgun (WGS) entry which is preliminary data.</text>
</comment>
<dbReference type="NCBIfam" id="NF004402">
    <property type="entry name" value="PRK05758.2-2"/>
    <property type="match status" value="1"/>
</dbReference>
<evidence type="ECO:0000256" key="6">
    <source>
        <dbReference type="ARBA" id="ARBA00023196"/>
    </source>
</evidence>
<reference evidence="9" key="1">
    <citation type="submission" date="2020-12" db="EMBL/GenBank/DDBJ databases">
        <title>Oil enriched cultivation method for isolating marine PHA-producing bacteria.</title>
        <authorList>
            <person name="Zheng W."/>
            <person name="Yu S."/>
            <person name="Huang Y."/>
        </authorList>
    </citation>
    <scope>NUCLEOTIDE SEQUENCE</scope>
    <source>
        <strain evidence="9">SY-2-12</strain>
    </source>
</reference>
<dbReference type="GO" id="GO:0045259">
    <property type="term" value="C:proton-transporting ATP synthase complex"/>
    <property type="evidence" value="ECO:0007669"/>
    <property type="project" value="UniProtKB-KW"/>
</dbReference>
<comment type="function">
    <text evidence="8">F(1)F(0) ATP synthase produces ATP from ADP in the presence of a proton or sodium gradient. F-type ATPases consist of two structural domains, F(1) containing the extramembraneous catalytic core and F(0) containing the membrane proton channel, linked together by a central stalk and a peripheral stalk. During catalysis, ATP synthesis in the catalytic domain of F(1) is coupled via a rotary mechanism of the central stalk subunits to proton translocation.</text>
</comment>
<dbReference type="Pfam" id="PF00213">
    <property type="entry name" value="OSCP"/>
    <property type="match status" value="1"/>
</dbReference>
<dbReference type="Gene3D" id="1.10.520.20">
    <property type="entry name" value="N-terminal domain of the delta subunit of the F1F0-ATP synthase"/>
    <property type="match status" value="1"/>
</dbReference>
<dbReference type="PANTHER" id="PTHR11910">
    <property type="entry name" value="ATP SYNTHASE DELTA CHAIN"/>
    <property type="match status" value="1"/>
</dbReference>
<dbReference type="InterPro" id="IPR026015">
    <property type="entry name" value="ATP_synth_OSCP/delta_N_sf"/>
</dbReference>
<dbReference type="SUPFAM" id="SSF47928">
    <property type="entry name" value="N-terminal domain of the delta subunit of the F1F0-ATP synthase"/>
    <property type="match status" value="1"/>
</dbReference>
<evidence type="ECO:0000256" key="2">
    <source>
        <dbReference type="ARBA" id="ARBA00022448"/>
    </source>
</evidence>
<organism evidence="9 10">
    <name type="scientific">Roseibium aggregatum</name>
    <dbReference type="NCBI Taxonomy" id="187304"/>
    <lineage>
        <taxon>Bacteria</taxon>
        <taxon>Pseudomonadati</taxon>
        <taxon>Pseudomonadota</taxon>
        <taxon>Alphaproteobacteria</taxon>
        <taxon>Hyphomicrobiales</taxon>
        <taxon>Stappiaceae</taxon>
        <taxon>Roseibium</taxon>
    </lineage>
</organism>
<evidence type="ECO:0000256" key="3">
    <source>
        <dbReference type="ARBA" id="ARBA00022781"/>
    </source>
</evidence>
<dbReference type="GO" id="GO:0005886">
    <property type="term" value="C:plasma membrane"/>
    <property type="evidence" value="ECO:0007669"/>
    <property type="project" value="UniProtKB-SubCell"/>
</dbReference>
<gene>
    <name evidence="8" type="primary">atpH</name>
    <name evidence="9" type="ORF">JF539_21090</name>
</gene>
<evidence type="ECO:0000256" key="8">
    <source>
        <dbReference type="HAMAP-Rule" id="MF_01416"/>
    </source>
</evidence>
<evidence type="ECO:0000256" key="4">
    <source>
        <dbReference type="ARBA" id="ARBA00023065"/>
    </source>
</evidence>
<evidence type="ECO:0000256" key="5">
    <source>
        <dbReference type="ARBA" id="ARBA00023136"/>
    </source>
</evidence>
<evidence type="ECO:0000313" key="10">
    <source>
        <dbReference type="Proteomes" id="UP000664096"/>
    </source>
</evidence>
<protein>
    <recommendedName>
        <fullName evidence="8">ATP synthase subunit delta</fullName>
    </recommendedName>
    <alternativeName>
        <fullName evidence="8">ATP synthase F(1) sector subunit delta</fullName>
    </alternativeName>
    <alternativeName>
        <fullName evidence="8">F-type ATPase subunit delta</fullName>
        <shortName evidence="8">F-ATPase subunit delta</shortName>
    </alternativeName>
</protein>
<dbReference type="InterPro" id="IPR020781">
    <property type="entry name" value="ATPase_OSCP/d_CS"/>
</dbReference>
<keyword evidence="5 8" id="KW-0472">Membrane</keyword>
<dbReference type="RefSeq" id="WP_207142712.1">
    <property type="nucleotide sequence ID" value="NZ_JAEKJZ010000005.1"/>
</dbReference>
<dbReference type="PROSITE" id="PS00389">
    <property type="entry name" value="ATPASE_DELTA"/>
    <property type="match status" value="1"/>
</dbReference>
<keyword evidence="6 8" id="KW-0139">CF(1)</keyword>
<keyword evidence="7 8" id="KW-0066">ATP synthesis</keyword>